<evidence type="ECO:0000313" key="1">
    <source>
        <dbReference type="EMBL" id="SVB50455.1"/>
    </source>
</evidence>
<sequence length="76" mass="8641">MNKLVTIIVALMLTGTVALADDNMITSKINDVSNNVKTFVINEKDKTIRYQKKSWEEARLQLAGLFQPLSNLFNRN</sequence>
<gene>
    <name evidence="1" type="ORF">METZ01_LOCUS203309</name>
</gene>
<reference evidence="1" key="1">
    <citation type="submission" date="2018-05" db="EMBL/GenBank/DDBJ databases">
        <authorList>
            <person name="Lanie J.A."/>
            <person name="Ng W.-L."/>
            <person name="Kazmierczak K.M."/>
            <person name="Andrzejewski T.M."/>
            <person name="Davidsen T.M."/>
            <person name="Wayne K.J."/>
            <person name="Tettelin H."/>
            <person name="Glass J.I."/>
            <person name="Rusch D."/>
            <person name="Podicherti R."/>
            <person name="Tsui H.-C.T."/>
            <person name="Winkler M.E."/>
        </authorList>
    </citation>
    <scope>NUCLEOTIDE SEQUENCE</scope>
</reference>
<protein>
    <submittedName>
        <fullName evidence="1">Uncharacterized protein</fullName>
    </submittedName>
</protein>
<organism evidence="1">
    <name type="scientific">marine metagenome</name>
    <dbReference type="NCBI Taxonomy" id="408172"/>
    <lineage>
        <taxon>unclassified sequences</taxon>
        <taxon>metagenomes</taxon>
        <taxon>ecological metagenomes</taxon>
    </lineage>
</organism>
<proteinExistence type="predicted"/>
<dbReference type="EMBL" id="UINC01044678">
    <property type="protein sequence ID" value="SVB50455.1"/>
    <property type="molecule type" value="Genomic_DNA"/>
</dbReference>
<accession>A0A382EJ22</accession>
<dbReference type="AlphaFoldDB" id="A0A382EJ22"/>
<name>A0A382EJ22_9ZZZZ</name>